<dbReference type="PANTHER" id="PTHR43747">
    <property type="entry name" value="FAD-BINDING PROTEIN"/>
    <property type="match status" value="1"/>
</dbReference>
<feature type="binding site" evidence="2">
    <location>
        <position position="351"/>
    </location>
    <ligand>
        <name>FAD</name>
        <dbReference type="ChEBI" id="CHEBI:57692"/>
    </ligand>
</feature>
<keyword evidence="4" id="KW-1185">Reference proteome</keyword>
<evidence type="ECO:0000256" key="1">
    <source>
        <dbReference type="PIRSR" id="PIRSR011396-1"/>
    </source>
</evidence>
<gene>
    <name evidence="3" type="ORF">GCM10011499_05200</name>
</gene>
<feature type="binding site" evidence="2">
    <location>
        <position position="81"/>
    </location>
    <ligand>
        <name>7-chloro-L-tryptophan</name>
        <dbReference type="ChEBI" id="CHEBI:58713"/>
    </ligand>
</feature>
<dbReference type="InterPro" id="IPR033856">
    <property type="entry name" value="Trp_halogen"/>
</dbReference>
<dbReference type="Gene3D" id="3.50.50.60">
    <property type="entry name" value="FAD/NAD(P)-binding domain"/>
    <property type="match status" value="1"/>
</dbReference>
<dbReference type="InterPro" id="IPR036188">
    <property type="entry name" value="FAD/NAD-bd_sf"/>
</dbReference>
<proteinExistence type="predicted"/>
<reference evidence="3 4" key="1">
    <citation type="journal article" date="2014" name="Int. J. Syst. Evol. Microbiol.">
        <title>Complete genome sequence of Corynebacterium casei LMG S-19264T (=DSM 44701T), isolated from a smear-ripened cheese.</title>
        <authorList>
            <consortium name="US DOE Joint Genome Institute (JGI-PGF)"/>
            <person name="Walter F."/>
            <person name="Albersmeier A."/>
            <person name="Kalinowski J."/>
            <person name="Ruckert C."/>
        </authorList>
    </citation>
    <scope>NUCLEOTIDE SEQUENCE [LARGE SCALE GENOMIC DNA]</scope>
    <source>
        <strain evidence="3 4">CGMCC 1.15896</strain>
    </source>
</reference>
<dbReference type="GO" id="GO:0000166">
    <property type="term" value="F:nucleotide binding"/>
    <property type="evidence" value="ECO:0007669"/>
    <property type="project" value="UniProtKB-KW"/>
</dbReference>
<dbReference type="PANTHER" id="PTHR43747:SF4">
    <property type="entry name" value="FLAVIN-DEPENDENT TRYPTOPHAN HALOGENASE"/>
    <property type="match status" value="1"/>
</dbReference>
<evidence type="ECO:0000313" key="3">
    <source>
        <dbReference type="EMBL" id="GGA38769.1"/>
    </source>
</evidence>
<dbReference type="GO" id="GO:0004497">
    <property type="term" value="F:monooxygenase activity"/>
    <property type="evidence" value="ECO:0007669"/>
    <property type="project" value="InterPro"/>
</dbReference>
<evidence type="ECO:0000313" key="4">
    <source>
        <dbReference type="Proteomes" id="UP000596977"/>
    </source>
</evidence>
<dbReference type="InterPro" id="IPR050816">
    <property type="entry name" value="Flavin-dep_Halogenase_NPB"/>
</dbReference>
<protein>
    <submittedName>
        <fullName evidence="3">Tryptophan halogenase</fullName>
    </submittedName>
</protein>
<dbReference type="Pfam" id="PF04820">
    <property type="entry name" value="Trp_halogenase"/>
    <property type="match status" value="1"/>
</dbReference>
<sequence>MADTERHLAIVGGGTAGWIAAFIIQDQARRKNLNLRISVVESSKIPTVGVGEATTAAFRVLLKHFGIDEFEFFRKTEASFKLGIRHQDWRRKGYTYYGPIDDPHQVIRAPRGAPADYLNVYAVSAGKPVHDMHLFMPLLERKKAPYALGKDGQLIPLGPFHHAFHFDQALVGKFFASKSQGVEKVDALVQGIERDEVTGDVKALILEENARLEADFFIDATGFRKQLIVKALNAPWISYAHELPVNRALPFWIDIREGEEIANYTRAWAQKSGWMWQIPTQYRYGCGYVYSDEFTTPEEAKQEVEAVLGHEIEVRGDIRFSIGRLETPWMGNCLAVGLASSFLEPLESTSIHGTIVQMMLFAGRYLKDLKTFTRKDRDDYNKRVGRQVDDFRTFVNTHYMVERDDTPFWREVRANRIHPETRERLDFWARHMPRATQFPSYLDGLPHIETQLYYPVLDGLGLLDPKLAKAEMARDPKLRAFARKTYDSLVKEYKQAATNALGHAEFLRLVREMA</sequence>
<dbReference type="AlphaFoldDB" id="A0A916R726"/>
<feature type="active site" evidence="1">
    <location>
        <position position="81"/>
    </location>
</feature>
<feature type="binding site" evidence="2">
    <location>
        <begin position="13"/>
        <end position="16"/>
    </location>
    <ligand>
        <name>FAD</name>
        <dbReference type="ChEBI" id="CHEBI:57692"/>
    </ligand>
</feature>
<keyword evidence="2" id="KW-0547">Nucleotide-binding</keyword>
<dbReference type="InterPro" id="IPR006905">
    <property type="entry name" value="Flavin_halogenase"/>
</dbReference>
<comment type="caution">
    <text evidence="3">The sequence shown here is derived from an EMBL/GenBank/DDBJ whole genome shotgun (WGS) entry which is preliminary data.</text>
</comment>
<dbReference type="SUPFAM" id="SSF51905">
    <property type="entry name" value="FAD/NAD(P)-binding domain"/>
    <property type="match status" value="1"/>
</dbReference>
<dbReference type="PIRSF" id="PIRSF011396">
    <property type="entry name" value="Trp_halogenase"/>
    <property type="match status" value="1"/>
</dbReference>
<name>A0A916R726_9HYPH</name>
<evidence type="ECO:0000256" key="2">
    <source>
        <dbReference type="PIRSR" id="PIRSR011396-2"/>
    </source>
</evidence>
<keyword evidence="2" id="KW-0285">Flavoprotein</keyword>
<feature type="binding site" evidence="2">
    <location>
        <position position="338"/>
    </location>
    <ligand>
        <name>FAD</name>
        <dbReference type="ChEBI" id="CHEBI:57692"/>
    </ligand>
</feature>
<dbReference type="EMBL" id="BMKB01000001">
    <property type="protein sequence ID" value="GGA38769.1"/>
    <property type="molecule type" value="Genomic_DNA"/>
</dbReference>
<keyword evidence="2" id="KW-0274">FAD</keyword>
<organism evidence="3 4">
    <name type="scientific">Pelagibacterium lentulum</name>
    <dbReference type="NCBI Taxonomy" id="2029865"/>
    <lineage>
        <taxon>Bacteria</taxon>
        <taxon>Pseudomonadati</taxon>
        <taxon>Pseudomonadota</taxon>
        <taxon>Alphaproteobacteria</taxon>
        <taxon>Hyphomicrobiales</taxon>
        <taxon>Devosiaceae</taxon>
        <taxon>Pelagibacterium</taxon>
    </lineage>
</organism>
<feature type="binding site" evidence="2">
    <location>
        <position position="189"/>
    </location>
    <ligand>
        <name>FAD</name>
        <dbReference type="ChEBI" id="CHEBI:57692"/>
    </ligand>
</feature>
<dbReference type="Proteomes" id="UP000596977">
    <property type="component" value="Unassembled WGS sequence"/>
</dbReference>
<feature type="binding site" evidence="2">
    <location>
        <position position="347"/>
    </location>
    <ligand>
        <name>L-tryptophan</name>
        <dbReference type="ChEBI" id="CHEBI:57912"/>
    </ligand>
</feature>
<accession>A0A916R726</accession>